<dbReference type="Gene3D" id="3.40.50.300">
    <property type="entry name" value="P-loop containing nucleotide triphosphate hydrolases"/>
    <property type="match status" value="1"/>
</dbReference>
<protein>
    <recommendedName>
        <fullName evidence="3">NACHT domain-containing protein</fullName>
    </recommendedName>
</protein>
<reference evidence="4 5" key="1">
    <citation type="submission" date="2022-05" db="EMBL/GenBank/DDBJ databases">
        <authorList>
            <consortium name="Genoscope - CEA"/>
            <person name="William W."/>
        </authorList>
    </citation>
    <scope>NUCLEOTIDE SEQUENCE [LARGE SCALE GENOMIC DNA]</scope>
</reference>
<keyword evidence="5" id="KW-1185">Reference proteome</keyword>
<evidence type="ECO:0000256" key="2">
    <source>
        <dbReference type="SAM" id="Coils"/>
    </source>
</evidence>
<dbReference type="PANTHER" id="PTHR10039">
    <property type="entry name" value="AMELOGENIN"/>
    <property type="match status" value="1"/>
</dbReference>
<dbReference type="InterPro" id="IPR015943">
    <property type="entry name" value="WD40/YVTN_repeat-like_dom_sf"/>
</dbReference>
<dbReference type="PANTHER" id="PTHR10039:SF17">
    <property type="entry name" value="FUNGAL STAND N-TERMINAL GOODBYE DOMAIN-CONTAINING PROTEIN-RELATED"/>
    <property type="match status" value="1"/>
</dbReference>
<comment type="caution">
    <text evidence="4">The sequence shown here is derived from an EMBL/GenBank/DDBJ whole genome shotgun (WGS) entry which is preliminary data.</text>
</comment>
<dbReference type="InterPro" id="IPR058056">
    <property type="entry name" value="WH_TANC1/2"/>
</dbReference>
<dbReference type="PROSITE" id="PS50837">
    <property type="entry name" value="NACHT"/>
    <property type="match status" value="1"/>
</dbReference>
<evidence type="ECO:0000256" key="1">
    <source>
        <dbReference type="ARBA" id="ARBA00022737"/>
    </source>
</evidence>
<dbReference type="Pfam" id="PF18738">
    <property type="entry name" value="HEPN_DZIP3"/>
    <property type="match status" value="1"/>
</dbReference>
<dbReference type="Pfam" id="PF25521">
    <property type="entry name" value="WHD_TANC1"/>
    <property type="match status" value="1"/>
</dbReference>
<dbReference type="InterPro" id="IPR007111">
    <property type="entry name" value="NACHT_NTPase"/>
</dbReference>
<gene>
    <name evidence="4" type="ORF">PMEA_00014280</name>
</gene>
<dbReference type="InterPro" id="IPR027417">
    <property type="entry name" value="P-loop_NTPase"/>
</dbReference>
<feature type="domain" description="NACHT" evidence="3">
    <location>
        <begin position="349"/>
        <end position="496"/>
    </location>
</feature>
<dbReference type="InterPro" id="IPR011047">
    <property type="entry name" value="Quinoprotein_ADH-like_sf"/>
</dbReference>
<dbReference type="SUPFAM" id="SSF63825">
    <property type="entry name" value="YWTD domain"/>
    <property type="match status" value="1"/>
</dbReference>
<dbReference type="InterPro" id="IPR041249">
    <property type="entry name" value="HEPN_DZIP3"/>
</dbReference>
<evidence type="ECO:0000313" key="5">
    <source>
        <dbReference type="Proteomes" id="UP001159428"/>
    </source>
</evidence>
<name>A0AAU9WZN3_9CNID</name>
<evidence type="ECO:0000259" key="3">
    <source>
        <dbReference type="PROSITE" id="PS50837"/>
    </source>
</evidence>
<dbReference type="EMBL" id="CALNXJ010000025">
    <property type="protein sequence ID" value="CAH3130667.1"/>
    <property type="molecule type" value="Genomic_DNA"/>
</dbReference>
<dbReference type="SUPFAM" id="SSF52540">
    <property type="entry name" value="P-loop containing nucleoside triphosphate hydrolases"/>
    <property type="match status" value="1"/>
</dbReference>
<dbReference type="InterPro" id="IPR001680">
    <property type="entry name" value="WD40_rpt"/>
</dbReference>
<evidence type="ECO:0000313" key="4">
    <source>
        <dbReference type="EMBL" id="CAH3130667.1"/>
    </source>
</evidence>
<dbReference type="Gene3D" id="2.130.10.10">
    <property type="entry name" value="YVTN repeat-like/Quinoprotein amine dehydrogenase"/>
    <property type="match status" value="1"/>
</dbReference>
<feature type="coiled-coil region" evidence="2">
    <location>
        <begin position="263"/>
        <end position="294"/>
    </location>
</feature>
<dbReference type="Proteomes" id="UP001159428">
    <property type="component" value="Unassembled WGS sequence"/>
</dbReference>
<proteinExistence type="predicted"/>
<dbReference type="Pfam" id="PF24883">
    <property type="entry name" value="NPHP3_N"/>
    <property type="match status" value="1"/>
</dbReference>
<sequence>MASATPSPLASSVEKTNGSKLSRLLIDGGTTVLRSIFNGYHPPASLSAALNANYSTLNTLLKKRILHRSQWYLLFPPSGAPPDSQTFDITLLFLLLTNICSLSPPHSGWHTKPIPSDNSLEANLARIKFYRNELYGHVTTTGIADPTFSTLWHEISVVLVALGLRQAEIDRLKAEHCGEQEFLDALLEWADSEEYIKSQLKDIRDIETKVLQTVDEVRQIQSFDHETIRESKAKLVEVHQLQNNLQESVSIVQQNQLQDSKAIQDTKLTVEKVCEKLQTLEEASQHTIQNLNDENEMDDIRDDKVLAKLANVDNLNEIRRHASRYVEGTRLPILKEVERWLADKSSPNRVIVISGNAGMGKSVISAVLCQKMLEAGRLSGSHFCRHNMARRRNPKVMLQSLACQLSESLPEYRKALVKKLLRNVGVEIGDMEVEELFEFLFKEPLSDLKDPDSIHLMVIDGLDESEYQGRNELLNVTADYFKTLPCWIRFVVTTRPEMNILEKIQDLNPIQLNPNDQENLMDVRLCFQEQLEHVLQSDCQDTILEKLVEKSEGVMLYTYYLTEFIKKNAVRMSAAEVINSDLPSGISSVYQDYFKRLKNEMQKELGITEEQFFDFLNAMVAAREPLPVEFVYKLFLSKEWSSADEQKVRDAVDCISALLPIEGQCINFFHKSVKDWLVEESTSRQKKFIVSGKKCHRVIAKLCRDELDELKLKGIQSSTLKQTSRYALQHGVQHILEVEENARPCSLDDIVKNYVLDLELVYAKLTVKSTAATEDVLCVQEKENTNGLSKNCREALETLLLLLRTHVSALSILPHAIFQILLNKGGPELSAKALSLLNTKYTDLPYMEYLRKKEERTDVLLRFFASDAVICFDVSPNQDYLVCECSNDTIHLWSLRTGQLMWTRSTLVSNNVFQEHLGNALDFLSPFCRSVVFHPTLDLILQGTLCQGYTLVGDVKPLFRSSECRFLVCSISGDKSTMLTDCLDGNCVIQWSLKDGSEISRFTHECEILSFAWSACGRRMVIIDSDKCVYLIDMNDGFETLICASVLLRYVKLTPDCRFFFCLVSDDDEHVWCLGPKLFCLDIERNIKSIYSLDRFFRTGSYQYASEFESCNESGFLSGDPFWSSSIRSFLSVDFALVLKKQMLLRVSPLSNVIEMCRLNDVRECRDDYFKPLVDVYFSVDGDYLYTVKGTRIQRINPVTGDVLSERIRKKGVTNLVPVKRGVLFQINLETLELWNSELSVCMHSWTGFVGFVEPLSEERVALCTFMGTGVIILDTTSEKIVSTIANLDGVFLACNNKYEVLTTTDAKFLQLRRENQVLWKSYIQVDLRSCPKGVLFSPTGENIVTCGSTGSYVLDAVSGKVICQLENMDVDDIKFISNEDYIVSLNDPRGLCLRLYNVISGDLLSEIVEERRIRSYAACPCNRFVAIGFENSKDHFEIIQVKLPGDKEKTKIKRSVETKFI</sequence>
<keyword evidence="1" id="KW-0677">Repeat</keyword>
<dbReference type="SMART" id="SM00320">
    <property type="entry name" value="WD40"/>
    <property type="match status" value="2"/>
</dbReference>
<dbReference type="SUPFAM" id="SSF50998">
    <property type="entry name" value="Quinoprotein alcohol dehydrogenase-like"/>
    <property type="match status" value="1"/>
</dbReference>
<dbReference type="InterPro" id="IPR056884">
    <property type="entry name" value="NPHP3-like_N"/>
</dbReference>
<keyword evidence="2" id="KW-0175">Coiled coil</keyword>
<accession>A0AAU9WZN3</accession>
<organism evidence="4 5">
    <name type="scientific">Pocillopora meandrina</name>
    <dbReference type="NCBI Taxonomy" id="46732"/>
    <lineage>
        <taxon>Eukaryota</taxon>
        <taxon>Metazoa</taxon>
        <taxon>Cnidaria</taxon>
        <taxon>Anthozoa</taxon>
        <taxon>Hexacorallia</taxon>
        <taxon>Scleractinia</taxon>
        <taxon>Astrocoeniina</taxon>
        <taxon>Pocilloporidae</taxon>
        <taxon>Pocillopora</taxon>
    </lineage>
</organism>